<dbReference type="InterPro" id="IPR014729">
    <property type="entry name" value="Rossmann-like_a/b/a_fold"/>
</dbReference>
<evidence type="ECO:0000313" key="8">
    <source>
        <dbReference type="EMBL" id="OMH81736.1"/>
    </source>
</evidence>
<keyword evidence="2 8" id="KW-0436">Ligase</keyword>
<keyword evidence="5" id="KW-0862">Zinc</keyword>
<dbReference type="OrthoDB" id="438179at2759"/>
<dbReference type="GO" id="GO:0004817">
    <property type="term" value="F:cysteine-tRNA ligase activity"/>
    <property type="evidence" value="ECO:0007669"/>
    <property type="project" value="TreeGrafter"/>
</dbReference>
<evidence type="ECO:0000259" key="7">
    <source>
        <dbReference type="Pfam" id="PF01406"/>
    </source>
</evidence>
<dbReference type="Gene3D" id="3.40.50.620">
    <property type="entry name" value="HUPs"/>
    <property type="match status" value="1"/>
</dbReference>
<comment type="cofactor">
    <cofactor evidence="1">
        <name>Zn(2+)</name>
        <dbReference type="ChEBI" id="CHEBI:29105"/>
    </cofactor>
</comment>
<evidence type="ECO:0000313" key="9">
    <source>
        <dbReference type="Proteomes" id="UP000188320"/>
    </source>
</evidence>
<dbReference type="SUPFAM" id="SSF52374">
    <property type="entry name" value="Nucleotidylyl transferase"/>
    <property type="match status" value="1"/>
</dbReference>
<dbReference type="PANTHER" id="PTHR10890">
    <property type="entry name" value="CYSTEINYL-TRNA SYNTHETASE"/>
    <property type="match status" value="1"/>
</dbReference>
<dbReference type="GO" id="GO:0006423">
    <property type="term" value="P:cysteinyl-tRNA aminoacylation"/>
    <property type="evidence" value="ECO:0007669"/>
    <property type="project" value="TreeGrafter"/>
</dbReference>
<sequence length="413" mass="46073">YWDSKFGKGRPGWHIECSVMASHVLGEQLDIHSGGIDLAFPHHDNELAQAEAHFESQQWVNYFLHTGHLHIQGFKMSKSLKNFITIKEALNLYSPRQLRLYFLNQRWDAPCDFKLSSLHEAISAESFVLNFFTNLDAKIRSFAPPSASSTSHDHNSAEADLIADLFNTQQAVHSALCDSFDTPSVLKLLLSLINKANIYLSSTSFSPSPLLSISKYLTFIFDVFGVSFTSTSTSTSTSSSAPDSTAAIDHSSLLLPYLTTFSTFRDQVRQAAKIAKNSDILGLCDTFRDTELTKYGVVLGDQESGPALIKLVDPAYLKQQQQQQLQAEDQKKAAKQLAQQRKVDKLELAKIPPHQYFTTGGRGVEFSSFDLNGFPLTDLEGKPLSKSKVKKLQKLYDNHTKIHNDYLASIEGK</sequence>
<evidence type="ECO:0000256" key="4">
    <source>
        <dbReference type="ARBA" id="ARBA00022741"/>
    </source>
</evidence>
<evidence type="ECO:0000256" key="5">
    <source>
        <dbReference type="ARBA" id="ARBA00022833"/>
    </source>
</evidence>
<dbReference type="SUPFAM" id="SSF47323">
    <property type="entry name" value="Anticodon-binding domain of a subclass of class I aminoacyl-tRNA synthetases"/>
    <property type="match status" value="1"/>
</dbReference>
<gene>
    <name evidence="8" type="ORF">AX774_g4803</name>
</gene>
<comment type="caution">
    <text evidence="8">The sequence shown here is derived from an EMBL/GenBank/DDBJ whole genome shotgun (WGS) entry which is preliminary data.</text>
</comment>
<keyword evidence="9" id="KW-1185">Reference proteome</keyword>
<dbReference type="GO" id="GO:0005737">
    <property type="term" value="C:cytoplasm"/>
    <property type="evidence" value="ECO:0007669"/>
    <property type="project" value="TreeGrafter"/>
</dbReference>
<name>A0A1R1PL97_ZANCU</name>
<dbReference type="Pfam" id="PF01406">
    <property type="entry name" value="tRNA-synt_1e"/>
    <property type="match status" value="1"/>
</dbReference>
<dbReference type="InterPro" id="IPR024909">
    <property type="entry name" value="Cys-tRNA/MSH_ligase"/>
</dbReference>
<dbReference type="InterPro" id="IPR032678">
    <property type="entry name" value="tRNA-synt_1_cat_dom"/>
</dbReference>
<dbReference type="InterPro" id="IPR009080">
    <property type="entry name" value="tRNAsynth_Ia_anticodon-bd"/>
</dbReference>
<proteinExistence type="predicted"/>
<accession>A0A1R1PL97</accession>
<reference evidence="9" key="1">
    <citation type="submission" date="2017-01" db="EMBL/GenBank/DDBJ databases">
        <authorList>
            <person name="Wang Y."/>
            <person name="White M."/>
            <person name="Kvist S."/>
            <person name="Moncalvo J.-M."/>
        </authorList>
    </citation>
    <scope>NUCLEOTIDE SEQUENCE [LARGE SCALE GENOMIC DNA]</scope>
    <source>
        <strain evidence="9">COL-18-3</strain>
    </source>
</reference>
<protein>
    <submittedName>
        <fullName evidence="8">Cysteine-tRNA ligase, cytoplasmic</fullName>
    </submittedName>
</protein>
<dbReference type="Proteomes" id="UP000188320">
    <property type="component" value="Unassembled WGS sequence"/>
</dbReference>
<keyword evidence="3" id="KW-0479">Metal-binding</keyword>
<evidence type="ECO:0000256" key="3">
    <source>
        <dbReference type="ARBA" id="ARBA00022723"/>
    </source>
</evidence>
<evidence type="ECO:0000256" key="6">
    <source>
        <dbReference type="ARBA" id="ARBA00022840"/>
    </source>
</evidence>
<dbReference type="GO" id="GO:0005524">
    <property type="term" value="F:ATP binding"/>
    <property type="evidence" value="ECO:0007669"/>
    <property type="project" value="UniProtKB-KW"/>
</dbReference>
<feature type="domain" description="tRNA synthetases class I catalytic" evidence="7">
    <location>
        <begin position="2"/>
        <end position="121"/>
    </location>
</feature>
<dbReference type="AlphaFoldDB" id="A0A1R1PL97"/>
<evidence type="ECO:0000256" key="2">
    <source>
        <dbReference type="ARBA" id="ARBA00022598"/>
    </source>
</evidence>
<evidence type="ECO:0000256" key="1">
    <source>
        <dbReference type="ARBA" id="ARBA00001947"/>
    </source>
</evidence>
<dbReference type="GO" id="GO:0046872">
    <property type="term" value="F:metal ion binding"/>
    <property type="evidence" value="ECO:0007669"/>
    <property type="project" value="UniProtKB-KW"/>
</dbReference>
<dbReference type="EMBL" id="LSSK01000835">
    <property type="protein sequence ID" value="OMH81736.1"/>
    <property type="molecule type" value="Genomic_DNA"/>
</dbReference>
<keyword evidence="6" id="KW-0067">ATP-binding</keyword>
<dbReference type="PANTHER" id="PTHR10890:SF3">
    <property type="entry name" value="CYSTEINE--TRNA LIGASE, CYTOPLASMIC"/>
    <property type="match status" value="1"/>
</dbReference>
<organism evidence="8 9">
    <name type="scientific">Zancudomyces culisetae</name>
    <name type="common">Gut fungus</name>
    <name type="synonym">Smittium culisetae</name>
    <dbReference type="NCBI Taxonomy" id="1213189"/>
    <lineage>
        <taxon>Eukaryota</taxon>
        <taxon>Fungi</taxon>
        <taxon>Fungi incertae sedis</taxon>
        <taxon>Zoopagomycota</taxon>
        <taxon>Kickxellomycotina</taxon>
        <taxon>Harpellomycetes</taxon>
        <taxon>Harpellales</taxon>
        <taxon>Legeriomycetaceae</taxon>
        <taxon>Zancudomyces</taxon>
    </lineage>
</organism>
<feature type="non-terminal residue" evidence="8">
    <location>
        <position position="1"/>
    </location>
</feature>
<keyword evidence="4" id="KW-0547">Nucleotide-binding</keyword>